<sequence length="622" mass="66131">GIHDTDTEQPRERKSRATLERERERERITIIMSSFIFSSSSSSTHQCSPFCSPSSSSSSSSNSVFPSISPPSSGLFFGSFSSNPSSSSTSFAFGSIKFTSSSSTATSNLFGSATLSSVSATSPAVFGSSSSNSISTGTSAAPFFSSNLFVSSSSSSPSFPNLFGSSSFPAISAPAFSFASSVSNAGSSSSSFSYTNTSASSLPGFSLSTETSAPASSGQPQSTPVAPLFGPPFPIDGSCPATSLEADLGDREEEDDGVEEVYTEFGQGRGGLAKQVTVTMAEQEAVVPCLTTDQEEESQKVMKMEVSSVQESHENETNPSVVSISADSMSKLQPTEAIVDTPNASMAELNVGKEVQIAQDDAPFCVEVEGKSGVASTVIAGDEASAHGTGSQTFCVSAPFIYVNGFCISSQNGLIVKQIFDKYGDITKGSKIKSVAAKSGFLELVADTVQRLCNHTMKTLGLDELRFIEQHTGDALAVGFNVNWLHQRVEKIISASDYHLHLMELDKLAKQIDDAKKSLMEMELRQMICMQEVAAIKGEMEENGFGESNLGEGLFAIDRLTNYVKTWSRKALKGAPEQRALIEASEKHHQLFHNNREISTFLDRKGAISGEATHIQVNKTQA</sequence>
<organism evidence="2 3">
    <name type="scientific">Camellia sinensis</name>
    <name type="common">Tea plant</name>
    <name type="synonym">Thea sinensis</name>
    <dbReference type="NCBI Taxonomy" id="4442"/>
    <lineage>
        <taxon>Eukaryota</taxon>
        <taxon>Viridiplantae</taxon>
        <taxon>Streptophyta</taxon>
        <taxon>Embryophyta</taxon>
        <taxon>Tracheophyta</taxon>
        <taxon>Spermatophyta</taxon>
        <taxon>Magnoliopsida</taxon>
        <taxon>eudicotyledons</taxon>
        <taxon>Gunneridae</taxon>
        <taxon>Pentapetalae</taxon>
        <taxon>asterids</taxon>
        <taxon>Ericales</taxon>
        <taxon>Theaceae</taxon>
        <taxon>Camellia</taxon>
    </lineage>
</organism>
<reference evidence="2 3" key="2">
    <citation type="submission" date="2020-07" db="EMBL/GenBank/DDBJ databases">
        <title>Genome assembly of wild tea tree DASZ reveals pedigree and selection history of tea varieties.</title>
        <authorList>
            <person name="Zhang W."/>
        </authorList>
    </citation>
    <scope>NUCLEOTIDE SEQUENCE [LARGE SCALE GENOMIC DNA]</scope>
    <source>
        <strain evidence="3">cv. G240</strain>
        <tissue evidence="2">Leaf</tissue>
    </source>
</reference>
<gene>
    <name evidence="2" type="ORF">HYC85_016644</name>
</gene>
<comment type="caution">
    <text evidence="2">The sequence shown here is derived from an EMBL/GenBank/DDBJ whole genome shotgun (WGS) entry which is preliminary data.</text>
</comment>
<evidence type="ECO:0000256" key="1">
    <source>
        <dbReference type="SAM" id="MobiDB-lite"/>
    </source>
</evidence>
<name>A0A7J7H3Y4_CAMSI</name>
<feature type="region of interest" description="Disordered" evidence="1">
    <location>
        <begin position="207"/>
        <end position="243"/>
    </location>
</feature>
<dbReference type="Pfam" id="PF05278">
    <property type="entry name" value="PEARLI-4"/>
    <property type="match status" value="1"/>
</dbReference>
<dbReference type="PANTHER" id="PTHR35358">
    <property type="entry name" value="OS06G0711100 PROTEIN"/>
    <property type="match status" value="1"/>
</dbReference>
<keyword evidence="3" id="KW-1185">Reference proteome</keyword>
<dbReference type="AlphaFoldDB" id="A0A7J7H3Y4"/>
<proteinExistence type="predicted"/>
<accession>A0A7J7H3Y4</accession>
<protein>
    <submittedName>
        <fullName evidence="2">Uncharacterized protein</fullName>
    </submittedName>
</protein>
<feature type="region of interest" description="Disordered" evidence="1">
    <location>
        <begin position="1"/>
        <end position="25"/>
    </location>
</feature>
<dbReference type="EMBL" id="JACBKZ010000007">
    <property type="protein sequence ID" value="KAF5946416.1"/>
    <property type="molecule type" value="Genomic_DNA"/>
</dbReference>
<evidence type="ECO:0000313" key="3">
    <source>
        <dbReference type="Proteomes" id="UP000593564"/>
    </source>
</evidence>
<feature type="compositionally biased region" description="Polar residues" evidence="1">
    <location>
        <begin position="207"/>
        <end position="224"/>
    </location>
</feature>
<reference evidence="3" key="1">
    <citation type="journal article" date="2020" name="Nat. Commun.">
        <title>Genome assembly of wild tea tree DASZ reveals pedigree and selection history of tea varieties.</title>
        <authorList>
            <person name="Zhang W."/>
            <person name="Zhang Y."/>
            <person name="Qiu H."/>
            <person name="Guo Y."/>
            <person name="Wan H."/>
            <person name="Zhang X."/>
            <person name="Scossa F."/>
            <person name="Alseekh S."/>
            <person name="Zhang Q."/>
            <person name="Wang P."/>
            <person name="Xu L."/>
            <person name="Schmidt M.H."/>
            <person name="Jia X."/>
            <person name="Li D."/>
            <person name="Zhu A."/>
            <person name="Guo F."/>
            <person name="Chen W."/>
            <person name="Ni D."/>
            <person name="Usadel B."/>
            <person name="Fernie A.R."/>
            <person name="Wen W."/>
        </authorList>
    </citation>
    <scope>NUCLEOTIDE SEQUENCE [LARGE SCALE GENOMIC DNA]</scope>
    <source>
        <strain evidence="3">cv. G240</strain>
    </source>
</reference>
<feature type="non-terminal residue" evidence="2">
    <location>
        <position position="1"/>
    </location>
</feature>
<evidence type="ECO:0000313" key="2">
    <source>
        <dbReference type="EMBL" id="KAF5946416.1"/>
    </source>
</evidence>
<dbReference type="InterPro" id="IPR007942">
    <property type="entry name" value="PLipase-like"/>
</dbReference>
<dbReference type="Proteomes" id="UP000593564">
    <property type="component" value="Unassembled WGS sequence"/>
</dbReference>
<feature type="region of interest" description="Disordered" evidence="1">
    <location>
        <begin position="38"/>
        <end position="64"/>
    </location>
</feature>